<organism evidence="1 2">
    <name type="scientific">Cystobacter fuscus (strain ATCC 25194 / DSM 2262 / NBRC 100088 / M29)</name>
    <dbReference type="NCBI Taxonomy" id="1242864"/>
    <lineage>
        <taxon>Bacteria</taxon>
        <taxon>Pseudomonadati</taxon>
        <taxon>Myxococcota</taxon>
        <taxon>Myxococcia</taxon>
        <taxon>Myxococcales</taxon>
        <taxon>Cystobacterineae</taxon>
        <taxon>Archangiaceae</taxon>
        <taxon>Cystobacter</taxon>
    </lineage>
</organism>
<keyword evidence="2" id="KW-1185">Reference proteome</keyword>
<dbReference type="eggNOG" id="COG1514">
    <property type="taxonomic scope" value="Bacteria"/>
</dbReference>
<dbReference type="Gene3D" id="3.90.1140.10">
    <property type="entry name" value="Cyclic phosphodiesterase"/>
    <property type="match status" value="1"/>
</dbReference>
<dbReference type="EMBL" id="ANAH02000064">
    <property type="protein sequence ID" value="EPX57438.1"/>
    <property type="molecule type" value="Genomic_DNA"/>
</dbReference>
<dbReference type="OrthoDB" id="793003at2"/>
<protein>
    <recommendedName>
        <fullName evidence="3">Phosphoesterase HXTX</fullName>
    </recommendedName>
</protein>
<reference evidence="1" key="1">
    <citation type="submission" date="2013-05" db="EMBL/GenBank/DDBJ databases">
        <title>Genome assembly of Cystobacter fuscus DSM 2262.</title>
        <authorList>
            <person name="Sharma G."/>
            <person name="Khatri I."/>
            <person name="Kaur C."/>
            <person name="Mayilraj S."/>
            <person name="Subramanian S."/>
        </authorList>
    </citation>
    <scope>NUCLEOTIDE SEQUENCE [LARGE SCALE GENOMIC DNA]</scope>
    <source>
        <strain evidence="1">DSM 2262</strain>
    </source>
</reference>
<dbReference type="AlphaFoldDB" id="S9QLQ7"/>
<gene>
    <name evidence="1" type="ORF">D187_007192</name>
</gene>
<dbReference type="RefSeq" id="WP_002629066.1">
    <property type="nucleotide sequence ID" value="NZ_ANAH02000064.1"/>
</dbReference>
<comment type="caution">
    <text evidence="1">The sequence shown here is derived from an EMBL/GenBank/DDBJ whole genome shotgun (WGS) entry which is preliminary data.</text>
</comment>
<accession>S9QLQ7</accession>
<dbReference type="InterPro" id="IPR009097">
    <property type="entry name" value="Cyclic_Pdiesterase"/>
</dbReference>
<dbReference type="Proteomes" id="UP000011682">
    <property type="component" value="Unassembled WGS sequence"/>
</dbReference>
<evidence type="ECO:0008006" key="3">
    <source>
        <dbReference type="Google" id="ProtNLM"/>
    </source>
</evidence>
<evidence type="ECO:0000313" key="2">
    <source>
        <dbReference type="Proteomes" id="UP000011682"/>
    </source>
</evidence>
<proteinExistence type="predicted"/>
<evidence type="ECO:0000313" key="1">
    <source>
        <dbReference type="EMBL" id="EPX57438.1"/>
    </source>
</evidence>
<dbReference type="Pfam" id="PF13563">
    <property type="entry name" value="2_5_RNA_ligase2"/>
    <property type="match status" value="1"/>
</dbReference>
<dbReference type="SUPFAM" id="SSF55144">
    <property type="entry name" value="LigT-like"/>
    <property type="match status" value="1"/>
</dbReference>
<sequence>MEPLIVTLKLDADTFARFDRLRREHFPAKLNHLSAHLTLFHHLPGEERGRVVEDLRAVAPTAAVELQATGLRSLGRGVAFEMASPPLNSLHAELARRWAHWLTPQDRQGFRPHVTVQNKVTPEEARVLKALLTADFSPFTVRGEGFQLWRYLNGPWALEAEVAFSPSLGGC</sequence>
<name>S9QLQ7_CYSF2</name>